<reference evidence="3 4" key="1">
    <citation type="submission" date="2023-11" db="EMBL/GenBank/DDBJ databases">
        <title>MicrobeMod: A computational toolkit for identifying prokaryotic methylation and restriction-modification with nanopore sequencing.</title>
        <authorList>
            <person name="Crits-Christoph A."/>
            <person name="Kang S.C."/>
            <person name="Lee H."/>
            <person name="Ostrov N."/>
        </authorList>
    </citation>
    <scope>NUCLEOTIDE SEQUENCE [LARGE SCALE GENOMIC DNA]</scope>
    <source>
        <strain evidence="3 4">ATCC 14820</strain>
    </source>
</reference>
<evidence type="ECO:0000256" key="1">
    <source>
        <dbReference type="SAM" id="MobiDB-lite"/>
    </source>
</evidence>
<proteinExistence type="predicted"/>
<evidence type="ECO:0000313" key="3">
    <source>
        <dbReference type="EMBL" id="MDX5986296.1"/>
    </source>
</evidence>
<keyword evidence="4" id="KW-1185">Reference proteome</keyword>
<comment type="caution">
    <text evidence="3">The sequence shown here is derived from an EMBL/GenBank/DDBJ whole genome shotgun (WGS) entry which is preliminary data.</text>
</comment>
<organism evidence="3 4">
    <name type="scientific">Sphingomonas echinoides</name>
    <dbReference type="NCBI Taxonomy" id="59803"/>
    <lineage>
        <taxon>Bacteria</taxon>
        <taxon>Pseudomonadati</taxon>
        <taxon>Pseudomonadota</taxon>
        <taxon>Alphaproteobacteria</taxon>
        <taxon>Sphingomonadales</taxon>
        <taxon>Sphingomonadaceae</taxon>
        <taxon>Sphingomonas</taxon>
    </lineage>
</organism>
<feature type="region of interest" description="Disordered" evidence="1">
    <location>
        <begin position="85"/>
        <end position="109"/>
    </location>
</feature>
<feature type="compositionally biased region" description="Pro residues" evidence="1">
    <location>
        <begin position="90"/>
        <end position="104"/>
    </location>
</feature>
<dbReference type="EMBL" id="JAWXXV010000001">
    <property type="protein sequence ID" value="MDX5986296.1"/>
    <property type="molecule type" value="Genomic_DNA"/>
</dbReference>
<dbReference type="Gene3D" id="1.10.150.20">
    <property type="entry name" value="5' to 3' exonuclease, C-terminal subdomain"/>
    <property type="match status" value="1"/>
</dbReference>
<dbReference type="RefSeq" id="WP_029622840.1">
    <property type="nucleotide sequence ID" value="NZ_JAWXXV010000001.1"/>
</dbReference>
<keyword evidence="2" id="KW-0472">Membrane</keyword>
<feature type="transmembrane region" description="Helical" evidence="2">
    <location>
        <begin position="20"/>
        <end position="39"/>
    </location>
</feature>
<evidence type="ECO:0000256" key="2">
    <source>
        <dbReference type="SAM" id="Phobius"/>
    </source>
</evidence>
<accession>A0ABU4PQ72</accession>
<dbReference type="Proteomes" id="UP001279660">
    <property type="component" value="Unassembled WGS sequence"/>
</dbReference>
<sequence length="192" mass="20055">MASGPQNPNQAIDIMGPITTAHIVLMAALAIAALLAIWWGTVLRRRRAEAESQVDEDFAIAEEHGATTPATVQGMDETPLADLRSQPEDVAPPVPVPTPTPAPEPGSAAPPVATNLTQIKGLGPKLAATLGEHGITRIEQIAALSPADAAELDAKLGSFKGRMTRDRWVEQAKLLSADDRAGYEAAFGKLGG</sequence>
<keyword evidence="2" id="KW-0812">Transmembrane</keyword>
<keyword evidence="2" id="KW-1133">Transmembrane helix</keyword>
<gene>
    <name evidence="3" type="ORF">SIL82_18715</name>
</gene>
<protein>
    <submittedName>
        <fullName evidence="3">Helix-hairpin-helix domain-containing protein</fullName>
    </submittedName>
</protein>
<name>A0ABU4PQ72_9SPHN</name>
<evidence type="ECO:0000313" key="4">
    <source>
        <dbReference type="Proteomes" id="UP001279660"/>
    </source>
</evidence>